<dbReference type="InterPro" id="IPR053352">
    <property type="entry name" value="FMRFamide_rcpt"/>
</dbReference>
<evidence type="ECO:0000313" key="8">
    <source>
        <dbReference type="EMBL" id="CAJ0582798.1"/>
    </source>
</evidence>
<comment type="caution">
    <text evidence="8">The sequence shown here is derived from an EMBL/GenBank/DDBJ whole genome shotgun (WGS) entry which is preliminary data.</text>
</comment>
<keyword evidence="2 5" id="KW-0812">Transmembrane</keyword>
<evidence type="ECO:0000256" key="6">
    <source>
        <dbReference type="SAM" id="Phobius"/>
    </source>
</evidence>
<dbReference type="InterPro" id="IPR000276">
    <property type="entry name" value="GPCR_Rhodpsn"/>
</dbReference>
<keyword evidence="5" id="KW-0807">Transducer</keyword>
<protein>
    <recommendedName>
        <fullName evidence="7">G-protein coupled receptors family 1 profile domain-containing protein</fullName>
    </recommendedName>
</protein>
<feature type="transmembrane region" description="Helical" evidence="6">
    <location>
        <begin position="230"/>
        <end position="250"/>
    </location>
</feature>
<dbReference type="PANTHER" id="PTHR47323:SF6">
    <property type="entry name" value="G-PROTEIN COUPLED RECEPTORS FAMILY 1 PROFILE DOMAIN-CONTAINING PROTEIN"/>
    <property type="match status" value="1"/>
</dbReference>
<reference evidence="8" key="1">
    <citation type="submission" date="2023-06" db="EMBL/GenBank/DDBJ databases">
        <authorList>
            <person name="Delattre M."/>
        </authorList>
    </citation>
    <scope>NUCLEOTIDE SEQUENCE</scope>
    <source>
        <strain evidence="8">AF72</strain>
    </source>
</reference>
<evidence type="ECO:0000256" key="4">
    <source>
        <dbReference type="ARBA" id="ARBA00023136"/>
    </source>
</evidence>
<organism evidence="8 9">
    <name type="scientific">Mesorhabditis spiculigera</name>
    <dbReference type="NCBI Taxonomy" id="96644"/>
    <lineage>
        <taxon>Eukaryota</taxon>
        <taxon>Metazoa</taxon>
        <taxon>Ecdysozoa</taxon>
        <taxon>Nematoda</taxon>
        <taxon>Chromadorea</taxon>
        <taxon>Rhabditida</taxon>
        <taxon>Rhabditina</taxon>
        <taxon>Rhabditomorpha</taxon>
        <taxon>Rhabditoidea</taxon>
        <taxon>Rhabditidae</taxon>
        <taxon>Mesorhabditinae</taxon>
        <taxon>Mesorhabditis</taxon>
    </lineage>
</organism>
<feature type="transmembrane region" description="Helical" evidence="6">
    <location>
        <begin position="127"/>
        <end position="143"/>
    </location>
</feature>
<accession>A0AA36G7M6</accession>
<dbReference type="GO" id="GO:0004930">
    <property type="term" value="F:G protein-coupled receptor activity"/>
    <property type="evidence" value="ECO:0007669"/>
    <property type="project" value="UniProtKB-KW"/>
</dbReference>
<dbReference type="CDD" id="cd14978">
    <property type="entry name" value="7tmA_FMRFamide_R-like"/>
    <property type="match status" value="1"/>
</dbReference>
<gene>
    <name evidence="8" type="ORF">MSPICULIGERA_LOCUS20928</name>
</gene>
<keyword evidence="9" id="KW-1185">Reference proteome</keyword>
<feature type="transmembrane region" description="Helical" evidence="6">
    <location>
        <begin position="6"/>
        <end position="31"/>
    </location>
</feature>
<dbReference type="Proteomes" id="UP001177023">
    <property type="component" value="Unassembled WGS sequence"/>
</dbReference>
<dbReference type="PANTHER" id="PTHR47323">
    <property type="entry name" value="FMRFAMIDE PEPTIDE RECEPTOR FAMILY-RELATED"/>
    <property type="match status" value="1"/>
</dbReference>
<dbReference type="PROSITE" id="PS00237">
    <property type="entry name" value="G_PROTEIN_RECEP_F1_1"/>
    <property type="match status" value="1"/>
</dbReference>
<dbReference type="Pfam" id="PF00001">
    <property type="entry name" value="7tm_1"/>
    <property type="match status" value="1"/>
</dbReference>
<feature type="transmembrane region" description="Helical" evidence="6">
    <location>
        <begin position="177"/>
        <end position="199"/>
    </location>
</feature>
<feature type="transmembrane region" description="Helical" evidence="6">
    <location>
        <begin position="270"/>
        <end position="289"/>
    </location>
</feature>
<dbReference type="PROSITE" id="PS50262">
    <property type="entry name" value="G_PROTEIN_RECEP_F1_2"/>
    <property type="match status" value="1"/>
</dbReference>
<dbReference type="InterPro" id="IPR017452">
    <property type="entry name" value="GPCR_Rhodpsn_7TM"/>
</dbReference>
<sequence>MLSQLSLICALVMNLCCVCGIVGNLLSIYIYSRPAFKKRSINVLLLALSCADFAVCVLAIPVFSISQMQELIPGCQAAIGTVMLYFYPITLMFQAMSVWLLVFITVDRYLAVCHPFMVQTYCTRSRALFTVACIIVFSVVYNFCRFWEYRLLDCTVEKLKIDQILDPMLRKNEAYMLWYQTVITLISQFVIPFAVLCLLNLQVARTILAAGEQRRQLVASEKREHSTAKMMLFVVIVFLFCYTFSFILNVAETIDHELFMGPLGFLLNDINNILIVVNSSTSFVFYVTYSTRYRAELQKICAIRLFMENVLDVKSRRSASGDFSTMSLPYRQNLLTAESDTKPTSEAKDV</sequence>
<evidence type="ECO:0000313" key="9">
    <source>
        <dbReference type="Proteomes" id="UP001177023"/>
    </source>
</evidence>
<dbReference type="Gene3D" id="1.20.1070.10">
    <property type="entry name" value="Rhodopsin 7-helix transmembrane proteins"/>
    <property type="match status" value="1"/>
</dbReference>
<dbReference type="AlphaFoldDB" id="A0AA36G7M6"/>
<dbReference type="SUPFAM" id="SSF81321">
    <property type="entry name" value="Family A G protein-coupled receptor-like"/>
    <property type="match status" value="1"/>
</dbReference>
<dbReference type="PRINTS" id="PR00237">
    <property type="entry name" value="GPCRRHODOPSN"/>
</dbReference>
<evidence type="ECO:0000256" key="5">
    <source>
        <dbReference type="RuleBase" id="RU000688"/>
    </source>
</evidence>
<keyword evidence="5" id="KW-0675">Receptor</keyword>
<evidence type="ECO:0000256" key="1">
    <source>
        <dbReference type="ARBA" id="ARBA00004370"/>
    </source>
</evidence>
<dbReference type="EMBL" id="CATQJA010002664">
    <property type="protein sequence ID" value="CAJ0582798.1"/>
    <property type="molecule type" value="Genomic_DNA"/>
</dbReference>
<keyword evidence="5" id="KW-0297">G-protein coupled receptor</keyword>
<feature type="transmembrane region" description="Helical" evidence="6">
    <location>
        <begin position="85"/>
        <end position="106"/>
    </location>
</feature>
<dbReference type="GO" id="GO:0016020">
    <property type="term" value="C:membrane"/>
    <property type="evidence" value="ECO:0007669"/>
    <property type="project" value="UniProtKB-SubCell"/>
</dbReference>
<feature type="domain" description="G-protein coupled receptors family 1 profile" evidence="7">
    <location>
        <begin position="23"/>
        <end position="286"/>
    </location>
</feature>
<keyword evidence="3 6" id="KW-1133">Transmembrane helix</keyword>
<evidence type="ECO:0000259" key="7">
    <source>
        <dbReference type="PROSITE" id="PS50262"/>
    </source>
</evidence>
<dbReference type="SMART" id="SM01381">
    <property type="entry name" value="7TM_GPCR_Srsx"/>
    <property type="match status" value="1"/>
</dbReference>
<feature type="transmembrane region" description="Helical" evidence="6">
    <location>
        <begin position="43"/>
        <end position="65"/>
    </location>
</feature>
<evidence type="ECO:0000256" key="3">
    <source>
        <dbReference type="ARBA" id="ARBA00022989"/>
    </source>
</evidence>
<comment type="subcellular location">
    <subcellularLocation>
        <location evidence="1">Membrane</location>
    </subcellularLocation>
</comment>
<feature type="non-terminal residue" evidence="8">
    <location>
        <position position="350"/>
    </location>
</feature>
<name>A0AA36G7M6_9BILA</name>
<comment type="similarity">
    <text evidence="5">Belongs to the G-protein coupled receptor 1 family.</text>
</comment>
<proteinExistence type="inferred from homology"/>
<keyword evidence="4 6" id="KW-0472">Membrane</keyword>
<evidence type="ECO:0000256" key="2">
    <source>
        <dbReference type="ARBA" id="ARBA00022692"/>
    </source>
</evidence>